<comment type="similarity">
    <text evidence="1">Belongs to the UPF0065 (bug) family.</text>
</comment>
<dbReference type="PANTHER" id="PTHR42928">
    <property type="entry name" value="TRICARBOXYLATE-BINDING PROTEIN"/>
    <property type="match status" value="1"/>
</dbReference>
<dbReference type="Pfam" id="PF03401">
    <property type="entry name" value="TctC"/>
    <property type="match status" value="1"/>
</dbReference>
<organism evidence="2 3">
    <name type="scientific">Massilia aurea</name>
    <dbReference type="NCBI Taxonomy" id="373040"/>
    <lineage>
        <taxon>Bacteria</taxon>
        <taxon>Pseudomonadati</taxon>
        <taxon>Pseudomonadota</taxon>
        <taxon>Betaproteobacteria</taxon>
        <taxon>Burkholderiales</taxon>
        <taxon>Oxalobacteraceae</taxon>
        <taxon>Telluria group</taxon>
        <taxon>Massilia</taxon>
    </lineage>
</organism>
<comment type="caution">
    <text evidence="2">The sequence shown here is derived from an EMBL/GenBank/DDBJ whole genome shotgun (WGS) entry which is preliminary data.</text>
</comment>
<reference evidence="2 3" key="1">
    <citation type="submission" date="2020-08" db="EMBL/GenBank/DDBJ databases">
        <title>The Agave Microbiome: Exploring the role of microbial communities in plant adaptations to desert environments.</title>
        <authorList>
            <person name="Partida-Martinez L.P."/>
        </authorList>
    </citation>
    <scope>NUCLEOTIDE SEQUENCE [LARGE SCALE GENOMIC DNA]</scope>
    <source>
        <strain evidence="2 3">AT3.2</strain>
    </source>
</reference>
<dbReference type="InterPro" id="IPR005064">
    <property type="entry name" value="BUG"/>
</dbReference>
<dbReference type="InterPro" id="IPR042100">
    <property type="entry name" value="Bug_dom1"/>
</dbReference>
<dbReference type="AlphaFoldDB" id="A0A7X0CDT6"/>
<evidence type="ECO:0000313" key="3">
    <source>
        <dbReference type="Proteomes" id="UP000540787"/>
    </source>
</evidence>
<evidence type="ECO:0000256" key="1">
    <source>
        <dbReference type="ARBA" id="ARBA00006987"/>
    </source>
</evidence>
<keyword evidence="3" id="KW-1185">Reference proteome</keyword>
<dbReference type="EMBL" id="JACHBX010000001">
    <property type="protein sequence ID" value="MBB6133721.1"/>
    <property type="molecule type" value="Genomic_DNA"/>
</dbReference>
<sequence length="101" mass="10711">MSSLQRSSAAPDIPTVAESGLPGFEALTWFGMFVPAGTPQPIVDRLNAEVKKSLASADVRAKLEQQGLTAGGGTSAELKAYMRLEVPKWAGLLRNANIRAE</sequence>
<name>A0A7X0CDT6_9BURK</name>
<protein>
    <submittedName>
        <fullName evidence="2">Tripartite-type tricarboxylate transporter receptor subunit TctC</fullName>
    </submittedName>
</protein>
<dbReference type="Proteomes" id="UP000540787">
    <property type="component" value="Unassembled WGS sequence"/>
</dbReference>
<gene>
    <name evidence="2" type="ORF">HD842_001832</name>
</gene>
<dbReference type="PANTHER" id="PTHR42928:SF5">
    <property type="entry name" value="BLR1237 PROTEIN"/>
    <property type="match status" value="1"/>
</dbReference>
<evidence type="ECO:0000313" key="2">
    <source>
        <dbReference type="EMBL" id="MBB6133721.1"/>
    </source>
</evidence>
<dbReference type="Gene3D" id="3.40.190.150">
    <property type="entry name" value="Bordetella uptake gene, domain 1"/>
    <property type="match status" value="1"/>
</dbReference>
<accession>A0A7X0CDT6</accession>
<proteinExistence type="inferred from homology"/>
<keyword evidence="2" id="KW-0675">Receptor</keyword>